<dbReference type="InterPro" id="IPR005754">
    <property type="entry name" value="Sortase"/>
</dbReference>
<keyword evidence="2" id="KW-0812">Transmembrane</keyword>
<organism evidence="3 4">
    <name type="scientific">Candidatus Kaiserbacteria bacterium CG10_big_fil_rev_8_21_14_0_10_49_17</name>
    <dbReference type="NCBI Taxonomy" id="1974609"/>
    <lineage>
        <taxon>Bacteria</taxon>
        <taxon>Candidatus Kaiseribacteriota</taxon>
    </lineage>
</organism>
<dbReference type="Proteomes" id="UP000228809">
    <property type="component" value="Unassembled WGS sequence"/>
</dbReference>
<keyword evidence="2" id="KW-1133">Transmembrane helix</keyword>
<evidence type="ECO:0000256" key="2">
    <source>
        <dbReference type="SAM" id="Phobius"/>
    </source>
</evidence>
<evidence type="ECO:0008006" key="5">
    <source>
        <dbReference type="Google" id="ProtNLM"/>
    </source>
</evidence>
<evidence type="ECO:0000313" key="3">
    <source>
        <dbReference type="EMBL" id="PIT91349.1"/>
    </source>
</evidence>
<name>A0A2M6WEZ9_9BACT</name>
<gene>
    <name evidence="3" type="ORF">COU17_00970</name>
</gene>
<comment type="caution">
    <text evidence="3">The sequence shown here is derived from an EMBL/GenBank/DDBJ whole genome shotgun (WGS) entry which is preliminary data.</text>
</comment>
<dbReference type="InterPro" id="IPR023365">
    <property type="entry name" value="Sortase_dom-sf"/>
</dbReference>
<sequence length="222" mass="24418">MDTYNTVERVIAVLVAYKWRFLFTFLITFFVTLTLLSAIGFVPESIDEEYDFSAPSVETTSKTDDAPARSTGIVEQPVRIIIPSIGINSRVRNPVSRDIATLDTALLSGVVRYPGSSKLGESGNMLLFGHSSYLPVVNNQNYKAFNGIQKLMKGDQVLVQSEGLEYVYRVTSVRKTDASEALIDLRKDGSSRLTLSTCNSFGSASERFIVEADFVGSYPIAS</sequence>
<evidence type="ECO:0000313" key="4">
    <source>
        <dbReference type="Proteomes" id="UP000228809"/>
    </source>
</evidence>
<evidence type="ECO:0000256" key="1">
    <source>
        <dbReference type="ARBA" id="ARBA00022801"/>
    </source>
</evidence>
<dbReference type="SUPFAM" id="SSF63817">
    <property type="entry name" value="Sortase"/>
    <property type="match status" value="1"/>
</dbReference>
<dbReference type="Gene3D" id="2.40.260.10">
    <property type="entry name" value="Sortase"/>
    <property type="match status" value="1"/>
</dbReference>
<dbReference type="EMBL" id="PFBJ01000004">
    <property type="protein sequence ID" value="PIT91349.1"/>
    <property type="molecule type" value="Genomic_DNA"/>
</dbReference>
<reference evidence="4" key="1">
    <citation type="submission" date="2017-09" db="EMBL/GenBank/DDBJ databases">
        <title>Depth-based differentiation of microbial function through sediment-hosted aquifers and enrichment of novel symbionts in the deep terrestrial subsurface.</title>
        <authorList>
            <person name="Probst A.J."/>
            <person name="Ladd B."/>
            <person name="Jarett J.K."/>
            <person name="Geller-Mcgrath D.E."/>
            <person name="Sieber C.M.K."/>
            <person name="Emerson J.B."/>
            <person name="Anantharaman K."/>
            <person name="Thomas B.C."/>
            <person name="Malmstrom R."/>
            <person name="Stieglmeier M."/>
            <person name="Klingl A."/>
            <person name="Woyke T."/>
            <person name="Ryan C.M."/>
            <person name="Banfield J.F."/>
        </authorList>
    </citation>
    <scope>NUCLEOTIDE SEQUENCE [LARGE SCALE GENOMIC DNA]</scope>
</reference>
<accession>A0A2M6WEZ9</accession>
<dbReference type="GO" id="GO:0016787">
    <property type="term" value="F:hydrolase activity"/>
    <property type="evidence" value="ECO:0007669"/>
    <property type="project" value="UniProtKB-KW"/>
</dbReference>
<keyword evidence="2" id="KW-0472">Membrane</keyword>
<feature type="transmembrane region" description="Helical" evidence="2">
    <location>
        <begin position="21"/>
        <end position="42"/>
    </location>
</feature>
<proteinExistence type="predicted"/>
<dbReference type="Pfam" id="PF04203">
    <property type="entry name" value="Sortase"/>
    <property type="match status" value="1"/>
</dbReference>
<dbReference type="AlphaFoldDB" id="A0A2M6WEZ9"/>
<protein>
    <recommendedName>
        <fullName evidence="5">Sortase</fullName>
    </recommendedName>
</protein>
<keyword evidence="1" id="KW-0378">Hydrolase</keyword>